<evidence type="ECO:0000256" key="3">
    <source>
        <dbReference type="ARBA" id="ARBA00022679"/>
    </source>
</evidence>
<evidence type="ECO:0000256" key="4">
    <source>
        <dbReference type="ARBA" id="ARBA00022695"/>
    </source>
</evidence>
<dbReference type="NCBIfam" id="NF009118">
    <property type="entry name" value="PRK12469.1"/>
    <property type="match status" value="1"/>
</dbReference>
<comment type="similarity">
    <text evidence="1">Belongs to the sigma-54 factor family.</text>
</comment>
<dbReference type="RefSeq" id="WP_015466557.1">
    <property type="nucleotide sequence ID" value="NC_020812.1"/>
</dbReference>
<evidence type="ECO:0000256" key="6">
    <source>
        <dbReference type="ARBA" id="ARBA00023082"/>
    </source>
</evidence>
<dbReference type="PROSITE" id="PS00717">
    <property type="entry name" value="SIGMA54_1"/>
    <property type="match status" value="1"/>
</dbReference>
<evidence type="ECO:0000256" key="8">
    <source>
        <dbReference type="ARBA" id="ARBA00023163"/>
    </source>
</evidence>
<feature type="compositionally biased region" description="Polar residues" evidence="9">
    <location>
        <begin position="88"/>
        <end position="101"/>
    </location>
</feature>
<evidence type="ECO:0000313" key="12">
    <source>
        <dbReference type="EMBL" id="AGH96993.1"/>
    </source>
</evidence>
<evidence type="ECO:0000259" key="11">
    <source>
        <dbReference type="Pfam" id="PF04963"/>
    </source>
</evidence>
<dbReference type="Pfam" id="PF00309">
    <property type="entry name" value="Sigma54_AID"/>
    <property type="match status" value="1"/>
</dbReference>
<dbReference type="PANTHER" id="PTHR32248:SF4">
    <property type="entry name" value="RNA POLYMERASE SIGMA-54 FACTOR"/>
    <property type="match status" value="1"/>
</dbReference>
<evidence type="ECO:0000256" key="7">
    <source>
        <dbReference type="ARBA" id="ARBA00023125"/>
    </source>
</evidence>
<organism evidence="12 13">
    <name type="scientific">Micavibrio aeruginosavorus EPB</name>
    <dbReference type="NCBI Taxonomy" id="349215"/>
    <lineage>
        <taxon>Bacteria</taxon>
        <taxon>Pseudomonadati</taxon>
        <taxon>Bdellovibrionota</taxon>
        <taxon>Bdellovibrionia</taxon>
        <taxon>Bdellovibrionales</taxon>
        <taxon>Pseudobdellovibrionaceae</taxon>
        <taxon>Micavibrio</taxon>
    </lineage>
</organism>
<keyword evidence="3" id="KW-0808">Transferase</keyword>
<dbReference type="GO" id="GO:0001216">
    <property type="term" value="F:DNA-binding transcription activator activity"/>
    <property type="evidence" value="ECO:0007669"/>
    <property type="project" value="InterPro"/>
</dbReference>
<dbReference type="STRING" id="349215.A11S_156"/>
<dbReference type="GO" id="GO:0016987">
    <property type="term" value="F:sigma factor activity"/>
    <property type="evidence" value="ECO:0007669"/>
    <property type="project" value="UniProtKB-KW"/>
</dbReference>
<feature type="region of interest" description="Disordered" evidence="9">
    <location>
        <begin position="53"/>
        <end position="106"/>
    </location>
</feature>
<proteinExistence type="inferred from homology"/>
<feature type="domain" description="RNA polymerase sigma factor 54 core-binding" evidence="11">
    <location>
        <begin position="130"/>
        <end position="320"/>
    </location>
</feature>
<dbReference type="PROSITE" id="PS50044">
    <property type="entry name" value="SIGMA54_3"/>
    <property type="match status" value="1"/>
</dbReference>
<evidence type="ECO:0000256" key="1">
    <source>
        <dbReference type="ARBA" id="ARBA00008798"/>
    </source>
</evidence>
<dbReference type="PATRIC" id="fig|349215.9.peg.156"/>
<dbReference type="HOGENOM" id="CLU_020569_0_0_5"/>
<dbReference type="Gene3D" id="1.10.10.1330">
    <property type="entry name" value="RNA polymerase sigma-54 factor, core-binding domain"/>
    <property type="match status" value="1"/>
</dbReference>
<accession>M4VCR8</accession>
<gene>
    <name evidence="12" type="ORF">A11S_156</name>
</gene>
<dbReference type="Gene3D" id="1.10.10.60">
    <property type="entry name" value="Homeodomain-like"/>
    <property type="match status" value="1"/>
</dbReference>
<evidence type="ECO:0000313" key="13">
    <source>
        <dbReference type="Proteomes" id="UP000011932"/>
    </source>
</evidence>
<keyword evidence="7" id="KW-0238">DNA-binding</keyword>
<dbReference type="InterPro" id="IPR038709">
    <property type="entry name" value="RpoN_core-bd_sf"/>
</dbReference>
<dbReference type="Pfam" id="PF04963">
    <property type="entry name" value="Sigma54_CBD"/>
    <property type="match status" value="1"/>
</dbReference>
<dbReference type="AlphaFoldDB" id="M4VCR8"/>
<evidence type="ECO:0000256" key="9">
    <source>
        <dbReference type="SAM" id="MobiDB-lite"/>
    </source>
</evidence>
<protein>
    <submittedName>
        <fullName evidence="12">RNA polymerase sigma-54 factor RpoN</fullName>
    </submittedName>
</protein>
<dbReference type="Pfam" id="PF04552">
    <property type="entry name" value="Sigma54_DBD"/>
    <property type="match status" value="1"/>
</dbReference>
<keyword evidence="6" id="KW-0731">Sigma factor</keyword>
<dbReference type="InterPro" id="IPR000394">
    <property type="entry name" value="RNA_pol_sigma_54"/>
</dbReference>
<name>M4VCR8_9BACT</name>
<keyword evidence="8" id="KW-0804">Transcription</keyword>
<keyword evidence="5" id="KW-0805">Transcription regulation</keyword>
<evidence type="ECO:0000259" key="10">
    <source>
        <dbReference type="Pfam" id="PF04552"/>
    </source>
</evidence>
<dbReference type="OrthoDB" id="9814402at2"/>
<dbReference type="PRINTS" id="PR00045">
    <property type="entry name" value="SIGMA54FCT"/>
</dbReference>
<keyword evidence="4" id="KW-0548">Nucleotidyltransferase</keyword>
<dbReference type="GO" id="GO:0006352">
    <property type="term" value="P:DNA-templated transcription initiation"/>
    <property type="evidence" value="ECO:0007669"/>
    <property type="project" value="InterPro"/>
</dbReference>
<dbReference type="InterPro" id="IPR007046">
    <property type="entry name" value="RNA_pol_sigma_54_core-bd"/>
</dbReference>
<evidence type="ECO:0000256" key="5">
    <source>
        <dbReference type="ARBA" id="ARBA00023015"/>
    </source>
</evidence>
<dbReference type="Proteomes" id="UP000011932">
    <property type="component" value="Chromosome"/>
</dbReference>
<dbReference type="EMBL" id="CP003538">
    <property type="protein sequence ID" value="AGH96993.1"/>
    <property type="molecule type" value="Genomic_DNA"/>
</dbReference>
<dbReference type="InterPro" id="IPR007634">
    <property type="entry name" value="RNA_pol_sigma_54_DNA-bd"/>
</dbReference>
<evidence type="ECO:0000256" key="2">
    <source>
        <dbReference type="ARBA" id="ARBA00022478"/>
    </source>
</evidence>
<feature type="domain" description="RNA polymerase sigma factor 54 DNA-binding" evidence="10">
    <location>
        <begin position="335"/>
        <end position="493"/>
    </location>
</feature>
<dbReference type="PIRSF" id="PIRSF000774">
    <property type="entry name" value="RpoN"/>
    <property type="match status" value="1"/>
</dbReference>
<dbReference type="NCBIfam" id="NF004596">
    <property type="entry name" value="PRK05932.1-3"/>
    <property type="match status" value="1"/>
</dbReference>
<sequence>MSNVSQRLDLRQSQNLVMTPQLQQAIKLLQMNNIELAEYIEEELEKNPLLEKGEPDAQASVEGEADTTAAESPAPERDALESGFDENWTGNEADTPSSTAANAGDYTGADAYSGTGAGGRSNFENDENSLENTLTRDKTLREHLLEQVAVDTSDARDRMLAALLIDQLDETGYLREGAETLAERLGCPLDRMQALLARLKKFDPPGIFARDLSECLALQLDDQGQLDQPMRILLQNLDKLASHDYDALARACGVNETYLRDMIDDIRALNPRPASSFDHFVVQTVIPDVAMRPIPKSEGGGWRVELNNDALPRVLVNQSYYTTVAGQAKSRQDKDYLNAQMNAASWLVKALDQRAKTILKVAAEIVEQQNAFFLFGIEFLQPLTLKDIAEKIEMHESTVSRVTTNKYIATPRGIFEMKYFFSTALVAADGTSHSAEAVKAKIKSMIDAEKSDAVLSDDAIVDALKAEGIDLARRTVAKYREGMNIPSSVQRRKQKKNA</sequence>
<dbReference type="NCBIfam" id="TIGR02395">
    <property type="entry name" value="rpoN_sigma"/>
    <property type="match status" value="1"/>
</dbReference>
<dbReference type="KEGG" id="man:A11S_156"/>
<reference evidence="12 13" key="1">
    <citation type="journal article" date="2013" name="ISME J.">
        <title>By their genes ye shall know them: genomic signatures of predatory bacteria.</title>
        <authorList>
            <person name="Pasternak Z."/>
            <person name="Pietrokovski S."/>
            <person name="Rotem O."/>
            <person name="Gophna U."/>
            <person name="Lurie-Weinberger M.N."/>
            <person name="Jurkevitch E."/>
        </authorList>
    </citation>
    <scope>NUCLEOTIDE SEQUENCE [LARGE SCALE GENOMIC DNA]</scope>
    <source>
        <strain evidence="12">EPB</strain>
    </source>
</reference>
<dbReference type="GO" id="GO:0000428">
    <property type="term" value="C:DNA-directed RNA polymerase complex"/>
    <property type="evidence" value="ECO:0007669"/>
    <property type="project" value="UniProtKB-KW"/>
</dbReference>
<keyword evidence="2" id="KW-0240">DNA-directed RNA polymerase</keyword>
<dbReference type="GO" id="GO:0003677">
    <property type="term" value="F:DNA binding"/>
    <property type="evidence" value="ECO:0007669"/>
    <property type="project" value="UniProtKB-KW"/>
</dbReference>
<dbReference type="PROSITE" id="PS00718">
    <property type="entry name" value="SIGMA54_2"/>
    <property type="match status" value="1"/>
</dbReference>
<dbReference type="GO" id="GO:0016779">
    <property type="term" value="F:nucleotidyltransferase activity"/>
    <property type="evidence" value="ECO:0007669"/>
    <property type="project" value="UniProtKB-KW"/>
</dbReference>
<dbReference type="PANTHER" id="PTHR32248">
    <property type="entry name" value="RNA POLYMERASE SIGMA-54 FACTOR"/>
    <property type="match status" value="1"/>
</dbReference>